<comment type="similarity">
    <text evidence="3">Belongs to the class-III pyridoxal-phosphate-dependent aminotransferase family.</text>
</comment>
<dbReference type="PANTHER" id="PTHR43713:SF3">
    <property type="entry name" value="GLUTAMATE-1-SEMIALDEHYDE 2,1-AMINOMUTASE 1, CHLOROPLASTIC-RELATED"/>
    <property type="match status" value="1"/>
</dbReference>
<dbReference type="InterPro" id="IPR015424">
    <property type="entry name" value="PyrdxlP-dep_Trfase"/>
</dbReference>
<dbReference type="Gene3D" id="3.40.640.10">
    <property type="entry name" value="Type I PLP-dependent aspartate aminotransferase-like (Major domain)"/>
    <property type="match status" value="1"/>
</dbReference>
<evidence type="ECO:0000313" key="4">
    <source>
        <dbReference type="EMBL" id="KAK3314318.1"/>
    </source>
</evidence>
<comment type="cofactor">
    <cofactor evidence="1">
        <name>pyridoxal 5'-phosphate</name>
        <dbReference type="ChEBI" id="CHEBI:597326"/>
    </cofactor>
</comment>
<dbReference type="InterPro" id="IPR015421">
    <property type="entry name" value="PyrdxlP-dep_Trfase_major"/>
</dbReference>
<proteinExistence type="inferred from homology"/>
<reference evidence="4" key="2">
    <citation type="submission" date="2023-06" db="EMBL/GenBank/DDBJ databases">
        <authorList>
            <consortium name="Lawrence Berkeley National Laboratory"/>
            <person name="Haridas S."/>
            <person name="Hensen N."/>
            <person name="Bonometti L."/>
            <person name="Westerberg I."/>
            <person name="Brannstrom I.O."/>
            <person name="Guillou S."/>
            <person name="Cros-Aarteil S."/>
            <person name="Calhoun S."/>
            <person name="Kuo A."/>
            <person name="Mondo S."/>
            <person name="Pangilinan J."/>
            <person name="Riley R."/>
            <person name="Labutti K."/>
            <person name="Andreopoulos B."/>
            <person name="Lipzen A."/>
            <person name="Chen C."/>
            <person name="Yanf M."/>
            <person name="Daum C."/>
            <person name="Ng V."/>
            <person name="Clum A."/>
            <person name="Steindorff A."/>
            <person name="Ohm R."/>
            <person name="Martin F."/>
            <person name="Silar P."/>
            <person name="Natvig D."/>
            <person name="Lalanne C."/>
            <person name="Gautier V."/>
            <person name="Ament-Velasquez S.L."/>
            <person name="Kruys A."/>
            <person name="Hutchinson M.I."/>
            <person name="Powell A.J."/>
            <person name="Barry K."/>
            <person name="Miller A.N."/>
            <person name="Grigoriev I.V."/>
            <person name="Debuchy R."/>
            <person name="Gladieux P."/>
            <person name="Thoren M.H."/>
            <person name="Johannesson H."/>
        </authorList>
    </citation>
    <scope>NUCLEOTIDE SEQUENCE</scope>
    <source>
        <strain evidence="4">CBS 118394</strain>
    </source>
</reference>
<dbReference type="AlphaFoldDB" id="A0AAE0HWQ4"/>
<keyword evidence="4" id="KW-0808">Transferase</keyword>
<keyword evidence="2 3" id="KW-0663">Pyridoxal phosphate</keyword>
<keyword evidence="5" id="KW-1185">Reference proteome</keyword>
<comment type="caution">
    <text evidence="4">The sequence shown here is derived from an EMBL/GenBank/DDBJ whole genome shotgun (WGS) entry which is preliminary data.</text>
</comment>
<dbReference type="InterPro" id="IPR005814">
    <property type="entry name" value="Aminotrans_3"/>
</dbReference>
<evidence type="ECO:0000256" key="3">
    <source>
        <dbReference type="RuleBase" id="RU003560"/>
    </source>
</evidence>
<dbReference type="Proteomes" id="UP001283341">
    <property type="component" value="Unassembled WGS sequence"/>
</dbReference>
<sequence length="495" mass="53745">MVRGSCIRARIERHQALGFISSFGKRLINTIIIAVPLPYQSCHKRMSSSPIDPALDSKAAAKAALAAAEARFIANNPLSKKQHDLAVCSLPGGNTRTLLHTSPFPLCMKQGKGAYVWDEDGHKYLDLTGELSAGLYGHSHPVIRSTILSTFDNVGVSLGATTAQEQRYAALLCDRFKLDRVRMTNTGTEANLHALAAARHYTGCRQVVVFAGGYHGAVLSFPSRREPLPNLVDKPDFIVLDSYNDSELAAVQIEDRSGKIAAVLVEGMQGAGGCIPASRHFLHAVQDAAHRAGALFILDEVMTSRLAPHGLGASLGLKPDLVTMGKYLGGGFAFGALGGRANVMAVYDPRVEGSLAHSGTFNNNTMAMHAGYTGLSEIFTPEVCVEFNAKGDELRKELAELAEGSRLSVTGLGTLMTLHFTEDGNKEILDVGDVKRKERGDFRDLFWFEMLEEGFWITRRGYIAMILDTPDEDIGIFLNAVKGFLKRHEGIMRVV</sequence>
<evidence type="ECO:0000256" key="1">
    <source>
        <dbReference type="ARBA" id="ARBA00001933"/>
    </source>
</evidence>
<protein>
    <submittedName>
        <fullName evidence="4">Pyridoxal phosphate-dependent transferase</fullName>
    </submittedName>
</protein>
<dbReference type="EMBL" id="JAUEDM010000007">
    <property type="protein sequence ID" value="KAK3314318.1"/>
    <property type="molecule type" value="Genomic_DNA"/>
</dbReference>
<dbReference type="InterPro" id="IPR015422">
    <property type="entry name" value="PyrdxlP-dep_Trfase_small"/>
</dbReference>
<dbReference type="Pfam" id="PF00202">
    <property type="entry name" value="Aminotran_3"/>
    <property type="match status" value="1"/>
</dbReference>
<evidence type="ECO:0000256" key="2">
    <source>
        <dbReference type="ARBA" id="ARBA00022898"/>
    </source>
</evidence>
<dbReference type="GO" id="GO:0008483">
    <property type="term" value="F:transaminase activity"/>
    <property type="evidence" value="ECO:0007669"/>
    <property type="project" value="InterPro"/>
</dbReference>
<evidence type="ECO:0000313" key="5">
    <source>
        <dbReference type="Proteomes" id="UP001283341"/>
    </source>
</evidence>
<gene>
    <name evidence="4" type="ORF">B0H66DRAFT_643706</name>
</gene>
<dbReference type="PANTHER" id="PTHR43713">
    <property type="entry name" value="GLUTAMATE-1-SEMIALDEHYDE 2,1-AMINOMUTASE"/>
    <property type="match status" value="1"/>
</dbReference>
<organism evidence="4 5">
    <name type="scientific">Apodospora peruviana</name>
    <dbReference type="NCBI Taxonomy" id="516989"/>
    <lineage>
        <taxon>Eukaryota</taxon>
        <taxon>Fungi</taxon>
        <taxon>Dikarya</taxon>
        <taxon>Ascomycota</taxon>
        <taxon>Pezizomycotina</taxon>
        <taxon>Sordariomycetes</taxon>
        <taxon>Sordariomycetidae</taxon>
        <taxon>Sordariales</taxon>
        <taxon>Lasiosphaeriaceae</taxon>
        <taxon>Apodospora</taxon>
    </lineage>
</organism>
<reference evidence="4" key="1">
    <citation type="journal article" date="2023" name="Mol. Phylogenet. Evol.">
        <title>Genome-scale phylogeny and comparative genomics of the fungal order Sordariales.</title>
        <authorList>
            <person name="Hensen N."/>
            <person name="Bonometti L."/>
            <person name="Westerberg I."/>
            <person name="Brannstrom I.O."/>
            <person name="Guillou S."/>
            <person name="Cros-Aarteil S."/>
            <person name="Calhoun S."/>
            <person name="Haridas S."/>
            <person name="Kuo A."/>
            <person name="Mondo S."/>
            <person name="Pangilinan J."/>
            <person name="Riley R."/>
            <person name="LaButti K."/>
            <person name="Andreopoulos B."/>
            <person name="Lipzen A."/>
            <person name="Chen C."/>
            <person name="Yan M."/>
            <person name="Daum C."/>
            <person name="Ng V."/>
            <person name="Clum A."/>
            <person name="Steindorff A."/>
            <person name="Ohm R.A."/>
            <person name="Martin F."/>
            <person name="Silar P."/>
            <person name="Natvig D.O."/>
            <person name="Lalanne C."/>
            <person name="Gautier V."/>
            <person name="Ament-Velasquez S.L."/>
            <person name="Kruys A."/>
            <person name="Hutchinson M.I."/>
            <person name="Powell A.J."/>
            <person name="Barry K."/>
            <person name="Miller A.N."/>
            <person name="Grigoriev I.V."/>
            <person name="Debuchy R."/>
            <person name="Gladieux P."/>
            <person name="Hiltunen Thoren M."/>
            <person name="Johannesson H."/>
        </authorList>
    </citation>
    <scope>NUCLEOTIDE SEQUENCE</scope>
    <source>
        <strain evidence="4">CBS 118394</strain>
    </source>
</reference>
<accession>A0AAE0HWQ4</accession>
<dbReference type="GO" id="GO:0030170">
    <property type="term" value="F:pyridoxal phosphate binding"/>
    <property type="evidence" value="ECO:0007669"/>
    <property type="project" value="InterPro"/>
</dbReference>
<dbReference type="SUPFAM" id="SSF53383">
    <property type="entry name" value="PLP-dependent transferases"/>
    <property type="match status" value="1"/>
</dbReference>
<name>A0AAE0HWQ4_9PEZI</name>
<dbReference type="Gene3D" id="3.90.1150.10">
    <property type="entry name" value="Aspartate Aminotransferase, domain 1"/>
    <property type="match status" value="1"/>
</dbReference>